<dbReference type="Gene3D" id="1.10.10.10">
    <property type="entry name" value="Winged helix-like DNA-binding domain superfamily/Winged helix DNA-binding domain"/>
    <property type="match status" value="1"/>
</dbReference>
<dbReference type="InterPro" id="IPR011711">
    <property type="entry name" value="GntR_C"/>
</dbReference>
<organism evidence="5 6">
    <name type="scientific">Cereibacter changlensis</name>
    <dbReference type="NCBI Taxonomy" id="402884"/>
    <lineage>
        <taxon>Bacteria</taxon>
        <taxon>Pseudomonadati</taxon>
        <taxon>Pseudomonadota</taxon>
        <taxon>Alphaproteobacteria</taxon>
        <taxon>Rhodobacterales</taxon>
        <taxon>Paracoccaceae</taxon>
        <taxon>Cereibacter</taxon>
    </lineage>
</organism>
<evidence type="ECO:0000259" key="4">
    <source>
        <dbReference type="PROSITE" id="PS50949"/>
    </source>
</evidence>
<dbReference type="PANTHER" id="PTHR43537:SF50">
    <property type="entry name" value="TRANSCRIPTIONAL REGULATORY PROTEIN"/>
    <property type="match status" value="1"/>
</dbReference>
<dbReference type="PANTHER" id="PTHR43537">
    <property type="entry name" value="TRANSCRIPTIONAL REGULATOR, GNTR FAMILY"/>
    <property type="match status" value="1"/>
</dbReference>
<dbReference type="EMBL" id="SWAU01000023">
    <property type="protein sequence ID" value="TKA97775.1"/>
    <property type="molecule type" value="Genomic_DNA"/>
</dbReference>
<dbReference type="Pfam" id="PF07729">
    <property type="entry name" value="FCD"/>
    <property type="match status" value="1"/>
</dbReference>
<dbReference type="SUPFAM" id="SSF48008">
    <property type="entry name" value="GntR ligand-binding domain-like"/>
    <property type="match status" value="1"/>
</dbReference>
<comment type="caution">
    <text evidence="5">The sequence shown here is derived from an EMBL/GenBank/DDBJ whole genome shotgun (WGS) entry which is preliminary data.</text>
</comment>
<dbReference type="SMART" id="SM00895">
    <property type="entry name" value="FCD"/>
    <property type="match status" value="1"/>
</dbReference>
<sequence length="230" mass="25254">MDQLPDIVPIERRSLHDDLVASLRQLIARGVLAPGSKLNEKDLCASFNVSRTPLREAIRALAAEGLVVVTPHRGASVATVSEDQILESFVVMGALEGLAGELAAPRISEPQLAAIRADHAAMLDCRAAGDLDGYYAHNRRIHDAIFEAADNATLNSTRQLIFTRIVNLRFIARIGEDEWATAIAEHEEMLVALAERDGAKLGAVLRRHLDSKRRQVAHWLSRQPLPDQDP</sequence>
<dbReference type="CDD" id="cd07377">
    <property type="entry name" value="WHTH_GntR"/>
    <property type="match status" value="1"/>
</dbReference>
<keyword evidence="2" id="KW-0238">DNA-binding</keyword>
<evidence type="ECO:0000313" key="5">
    <source>
        <dbReference type="EMBL" id="TKA97775.1"/>
    </source>
</evidence>
<proteinExistence type="predicted"/>
<dbReference type="PRINTS" id="PR00035">
    <property type="entry name" value="HTHGNTR"/>
</dbReference>
<protein>
    <submittedName>
        <fullName evidence="5">GntR family transcriptional regulator</fullName>
    </submittedName>
</protein>
<dbReference type="Proteomes" id="UP000306340">
    <property type="component" value="Unassembled WGS sequence"/>
</dbReference>
<name>A0A4U0Z0R0_9RHOB</name>
<dbReference type="InterPro" id="IPR000524">
    <property type="entry name" value="Tscrpt_reg_HTH_GntR"/>
</dbReference>
<dbReference type="RefSeq" id="WP_136791465.1">
    <property type="nucleotide sequence ID" value="NZ_SWAU01000023.1"/>
</dbReference>
<dbReference type="PROSITE" id="PS50949">
    <property type="entry name" value="HTH_GNTR"/>
    <property type="match status" value="1"/>
</dbReference>
<dbReference type="Gene3D" id="1.20.120.530">
    <property type="entry name" value="GntR ligand-binding domain-like"/>
    <property type="match status" value="1"/>
</dbReference>
<evidence type="ECO:0000256" key="2">
    <source>
        <dbReference type="ARBA" id="ARBA00023125"/>
    </source>
</evidence>
<dbReference type="SUPFAM" id="SSF46785">
    <property type="entry name" value="Winged helix' DNA-binding domain"/>
    <property type="match status" value="1"/>
</dbReference>
<keyword evidence="1" id="KW-0805">Transcription regulation</keyword>
<evidence type="ECO:0000313" key="6">
    <source>
        <dbReference type="Proteomes" id="UP000306340"/>
    </source>
</evidence>
<evidence type="ECO:0000256" key="1">
    <source>
        <dbReference type="ARBA" id="ARBA00023015"/>
    </source>
</evidence>
<dbReference type="Pfam" id="PF00392">
    <property type="entry name" value="GntR"/>
    <property type="match status" value="1"/>
</dbReference>
<dbReference type="GO" id="GO:0003700">
    <property type="term" value="F:DNA-binding transcription factor activity"/>
    <property type="evidence" value="ECO:0007669"/>
    <property type="project" value="InterPro"/>
</dbReference>
<feature type="domain" description="HTH gntR-type" evidence="4">
    <location>
        <begin position="13"/>
        <end position="80"/>
    </location>
</feature>
<dbReference type="InterPro" id="IPR036388">
    <property type="entry name" value="WH-like_DNA-bd_sf"/>
</dbReference>
<reference evidence="5 6" key="1">
    <citation type="submission" date="2019-04" db="EMBL/GenBank/DDBJ databases">
        <title>Crypto-aerobic microbial life in anoxic (sulfidic) marine sediments.</title>
        <authorList>
            <person name="Bhattacharya S."/>
            <person name="Roy C."/>
            <person name="Mondal N."/>
            <person name="Sarkar J."/>
            <person name="Mandal S."/>
            <person name="Rameez M.J."/>
            <person name="Ghosh W."/>
        </authorList>
    </citation>
    <scope>NUCLEOTIDE SEQUENCE [LARGE SCALE GENOMIC DNA]</scope>
    <source>
        <strain evidence="5 6">SBBC</strain>
    </source>
</reference>
<evidence type="ECO:0000256" key="3">
    <source>
        <dbReference type="ARBA" id="ARBA00023163"/>
    </source>
</evidence>
<dbReference type="InterPro" id="IPR008920">
    <property type="entry name" value="TF_FadR/GntR_C"/>
</dbReference>
<dbReference type="SMART" id="SM00345">
    <property type="entry name" value="HTH_GNTR"/>
    <property type="match status" value="1"/>
</dbReference>
<dbReference type="GO" id="GO:0003677">
    <property type="term" value="F:DNA binding"/>
    <property type="evidence" value="ECO:0007669"/>
    <property type="project" value="UniProtKB-KW"/>
</dbReference>
<accession>A0A4U0Z0R0</accession>
<dbReference type="InterPro" id="IPR036390">
    <property type="entry name" value="WH_DNA-bd_sf"/>
</dbReference>
<gene>
    <name evidence="5" type="ORF">FAZ78_04350</name>
</gene>
<keyword evidence="3" id="KW-0804">Transcription</keyword>
<dbReference type="AlphaFoldDB" id="A0A4U0Z0R0"/>